<evidence type="ECO:0000259" key="10">
    <source>
        <dbReference type="PROSITE" id="PS51192"/>
    </source>
</evidence>
<accession>A0A7C4D564</accession>
<keyword evidence="3" id="KW-0378">Hydrolase</keyword>
<dbReference type="Pfam" id="PF00270">
    <property type="entry name" value="DEAD"/>
    <property type="match status" value="1"/>
</dbReference>
<keyword evidence="4 12" id="KW-0347">Helicase</keyword>
<evidence type="ECO:0000256" key="9">
    <source>
        <dbReference type="ARBA" id="ARBA00093467"/>
    </source>
</evidence>
<proteinExistence type="inferred from homology"/>
<gene>
    <name evidence="12" type="ORF">ENU21_04715</name>
</gene>
<name>A0A7C4D564_THEPE</name>
<evidence type="ECO:0000313" key="12">
    <source>
        <dbReference type="EMBL" id="HGM47033.1"/>
    </source>
</evidence>
<dbReference type="GO" id="GO:0140097">
    <property type="term" value="F:catalytic activity, acting on DNA"/>
    <property type="evidence" value="ECO:0007669"/>
    <property type="project" value="UniProtKB-ARBA"/>
</dbReference>
<keyword evidence="6" id="KW-0238">DNA-binding</keyword>
<dbReference type="GO" id="GO:0004386">
    <property type="term" value="F:helicase activity"/>
    <property type="evidence" value="ECO:0007669"/>
    <property type="project" value="UniProtKB-KW"/>
</dbReference>
<keyword evidence="7" id="KW-0234">DNA repair</keyword>
<dbReference type="SMART" id="SM00490">
    <property type="entry name" value="HELICc"/>
    <property type="match status" value="1"/>
</dbReference>
<keyword evidence="2" id="KW-0227">DNA damage</keyword>
<dbReference type="GO" id="GO:0005524">
    <property type="term" value="F:ATP binding"/>
    <property type="evidence" value="ECO:0007669"/>
    <property type="project" value="UniProtKB-KW"/>
</dbReference>
<dbReference type="Pfam" id="PF19306">
    <property type="entry name" value="WHD_Lhr"/>
    <property type="match status" value="1"/>
</dbReference>
<dbReference type="PANTHER" id="PTHR47962:SF5">
    <property type="entry name" value="ATP-DEPENDENT HELICASE LHR-RELATED"/>
    <property type="match status" value="1"/>
</dbReference>
<dbReference type="InterPro" id="IPR052511">
    <property type="entry name" value="ATP-dep_Helicase"/>
</dbReference>
<dbReference type="InterPro" id="IPR045628">
    <property type="entry name" value="Lhr_WH_dom"/>
</dbReference>
<dbReference type="PROSITE" id="PS51194">
    <property type="entry name" value="HELICASE_CTER"/>
    <property type="match status" value="1"/>
</dbReference>
<dbReference type="InterPro" id="IPR017170">
    <property type="entry name" value="Lhr-like"/>
</dbReference>
<evidence type="ECO:0000256" key="6">
    <source>
        <dbReference type="ARBA" id="ARBA00023125"/>
    </source>
</evidence>
<sequence>MSFSWLAVDAADIPERLREALRRLGYRQLNALQVASLDFARAYENLLLVAPTGSGKTEAALLPILEALLKDGGEPVNALYVTPLRALNRDIHYRVKELVELLGFSAEIRHGDTPQSARRRIAEKPPHLLITTPETLQYLLVDKKLKPALRNVKWVVVDELHELLDDKRGTQLALALERLRLIAPKLRVIGLSATLRDPHAALRFLVGSRPGKVVEWEERKSFAISIEEPPASSDGEALDPFGEAAAKIAELAKSGGVLVFTNTRDTAELLGRVLSKDYSLEVRVHHGSLSRAEREEAEHLFRSEAVKAVVATSSLELGIDIGYVKLVVQYGSPKQAVKLIQRVGRAGHKLHETSRGVVIPLGLEDMVEAAVLARRALRKNLEQPRLFQEPLDVLAHQVAGLIMEHGPLPFEKLYRIVTRAHPYENLSAGRLARLLRFLEQLGVLRFDGEHVKMGRRTISYYFSSASMIPDTPSLEVVDAASRRTIGHLDYSFASLLDRGKSVILGGRTWLVEDVDVESGKVIVRELFEELGEPPVWTGASLPVEWRAAREVGSLYRRVAEALGDPVKLEKLRKEYMLPPQGFSRLVSLLEKQVRGFGFVPHENYPTIEVTRQKGRVFVVVHSYLGTRGNSLLAILLAYAARAALGVTVKYFSDPYRVLLIAQRPLSRADLESILKSGLQLALANCGEAVRESYAYELELLHTAGRVGVIDRRRLKELNINLKILKKRLRGTPADEEALQSCFVEHFDLESVERFAEKVSRGLFVIAETPELSPLSQLIFEKPAVRVGIMASGIPVEAVLVAVKRRLESSKVVLFCALCNEWQAEVKVADAKSVGSCPKCGSRALAVLRSYELSAITAFKKWRRGGVLSEEEKKLVEKVRQSANLYMSYGYRAVLALAGHGIGPSTARNILSKSSDEEDLLRNILEAELNYTKNRKYWED</sequence>
<dbReference type="SUPFAM" id="SSF52540">
    <property type="entry name" value="P-loop containing nucleoside triphosphate hydrolases"/>
    <property type="match status" value="1"/>
</dbReference>
<dbReference type="AlphaFoldDB" id="A0A7C4D564"/>
<feature type="domain" description="Helicase ATP-binding" evidence="10">
    <location>
        <begin position="37"/>
        <end position="213"/>
    </location>
</feature>
<dbReference type="GO" id="GO:0016887">
    <property type="term" value="F:ATP hydrolysis activity"/>
    <property type="evidence" value="ECO:0007669"/>
    <property type="project" value="TreeGrafter"/>
</dbReference>
<dbReference type="Gene3D" id="3.40.50.300">
    <property type="entry name" value="P-loop containing nucleotide triphosphate hydrolases"/>
    <property type="match status" value="2"/>
</dbReference>
<dbReference type="InterPro" id="IPR014001">
    <property type="entry name" value="Helicase_ATP-bd"/>
</dbReference>
<evidence type="ECO:0000259" key="11">
    <source>
        <dbReference type="PROSITE" id="PS51194"/>
    </source>
</evidence>
<dbReference type="InterPro" id="IPR001650">
    <property type="entry name" value="Helicase_C-like"/>
</dbReference>
<evidence type="ECO:0000256" key="8">
    <source>
        <dbReference type="ARBA" id="ARBA00023235"/>
    </source>
</evidence>
<dbReference type="GO" id="GO:0003677">
    <property type="term" value="F:DNA binding"/>
    <property type="evidence" value="ECO:0007669"/>
    <property type="project" value="UniProtKB-KW"/>
</dbReference>
<comment type="caution">
    <text evidence="12">The sequence shown here is derived from an EMBL/GenBank/DDBJ whole genome shotgun (WGS) entry which is preliminary data.</text>
</comment>
<reference evidence="12" key="1">
    <citation type="journal article" date="2020" name="mSystems">
        <title>Genome- and Community-Level Interaction Insights into Carbon Utilization and Element Cycling Functions of Hydrothermarchaeota in Hydrothermal Sediment.</title>
        <authorList>
            <person name="Zhou Z."/>
            <person name="Liu Y."/>
            <person name="Xu W."/>
            <person name="Pan J."/>
            <person name="Luo Z.H."/>
            <person name="Li M."/>
        </authorList>
    </citation>
    <scope>NUCLEOTIDE SEQUENCE</scope>
    <source>
        <strain evidence="12">SpSt-649</strain>
    </source>
</reference>
<dbReference type="InterPro" id="IPR011545">
    <property type="entry name" value="DEAD/DEAH_box_helicase_dom"/>
</dbReference>
<dbReference type="SMART" id="SM00487">
    <property type="entry name" value="DEXDc"/>
    <property type="match status" value="1"/>
</dbReference>
<dbReference type="InterPro" id="IPR013701">
    <property type="entry name" value="Lhr-like_DEAD/DEAH_assoc"/>
</dbReference>
<dbReference type="GO" id="GO:0006281">
    <property type="term" value="P:DNA repair"/>
    <property type="evidence" value="ECO:0007669"/>
    <property type="project" value="UniProtKB-KW"/>
</dbReference>
<evidence type="ECO:0000256" key="7">
    <source>
        <dbReference type="ARBA" id="ARBA00023204"/>
    </source>
</evidence>
<organism evidence="12">
    <name type="scientific">Thermofilum pendens</name>
    <dbReference type="NCBI Taxonomy" id="2269"/>
    <lineage>
        <taxon>Archaea</taxon>
        <taxon>Thermoproteota</taxon>
        <taxon>Thermoprotei</taxon>
        <taxon>Thermofilales</taxon>
        <taxon>Thermofilaceae</taxon>
        <taxon>Thermofilum</taxon>
    </lineage>
</organism>
<dbReference type="PANTHER" id="PTHR47962">
    <property type="entry name" value="ATP-DEPENDENT HELICASE LHR-RELATED-RELATED"/>
    <property type="match status" value="1"/>
</dbReference>
<dbReference type="PIRSF" id="PIRSF037307">
    <property type="entry name" value="Lhr-like_helic_prd"/>
    <property type="match status" value="1"/>
</dbReference>
<keyword evidence="5" id="KW-0067">ATP-binding</keyword>
<comment type="similarity">
    <text evidence="9">Belongs to the Lhr helicase family. Lhr-Core subfamily.</text>
</comment>
<evidence type="ECO:0000256" key="4">
    <source>
        <dbReference type="ARBA" id="ARBA00022806"/>
    </source>
</evidence>
<evidence type="ECO:0000256" key="3">
    <source>
        <dbReference type="ARBA" id="ARBA00022801"/>
    </source>
</evidence>
<evidence type="ECO:0000256" key="1">
    <source>
        <dbReference type="ARBA" id="ARBA00022741"/>
    </source>
</evidence>
<keyword evidence="8" id="KW-0413">Isomerase</keyword>
<evidence type="ECO:0000256" key="2">
    <source>
        <dbReference type="ARBA" id="ARBA00022763"/>
    </source>
</evidence>
<keyword evidence="1" id="KW-0547">Nucleotide-binding</keyword>
<protein>
    <submittedName>
        <fullName evidence="12">DEAD/DEAH box helicase</fullName>
    </submittedName>
</protein>
<evidence type="ECO:0000256" key="5">
    <source>
        <dbReference type="ARBA" id="ARBA00022840"/>
    </source>
</evidence>
<dbReference type="EMBL" id="DTBQ01000132">
    <property type="protein sequence ID" value="HGM47033.1"/>
    <property type="molecule type" value="Genomic_DNA"/>
</dbReference>
<feature type="domain" description="Helicase C-terminal" evidence="11">
    <location>
        <begin position="240"/>
        <end position="402"/>
    </location>
</feature>
<dbReference type="Pfam" id="PF08494">
    <property type="entry name" value="DEAD_assoc"/>
    <property type="match status" value="1"/>
</dbReference>
<dbReference type="Pfam" id="PF00271">
    <property type="entry name" value="Helicase_C"/>
    <property type="match status" value="1"/>
</dbReference>
<dbReference type="PROSITE" id="PS51192">
    <property type="entry name" value="HELICASE_ATP_BIND_1"/>
    <property type="match status" value="1"/>
</dbReference>
<dbReference type="InterPro" id="IPR027417">
    <property type="entry name" value="P-loop_NTPase"/>
</dbReference>